<dbReference type="RefSeq" id="WP_144886305.1">
    <property type="nucleotide sequence ID" value="NZ_VLLE01000004.1"/>
</dbReference>
<protein>
    <submittedName>
        <fullName evidence="3">Uncharacterized protein DUF4476</fullName>
    </submittedName>
</protein>
<dbReference type="InterPro" id="IPR028011">
    <property type="entry name" value="DUF4476"/>
</dbReference>
<name>A0A562SIU5_9BACT</name>
<evidence type="ECO:0000313" key="4">
    <source>
        <dbReference type="Proteomes" id="UP000316167"/>
    </source>
</evidence>
<accession>A0A562SIU5</accession>
<feature type="region of interest" description="Disordered" evidence="1">
    <location>
        <begin position="127"/>
        <end position="155"/>
    </location>
</feature>
<proteinExistence type="predicted"/>
<organism evidence="3 4">
    <name type="scientific">Lacibacter cauensis</name>
    <dbReference type="NCBI Taxonomy" id="510947"/>
    <lineage>
        <taxon>Bacteria</taxon>
        <taxon>Pseudomonadati</taxon>
        <taxon>Bacteroidota</taxon>
        <taxon>Chitinophagia</taxon>
        <taxon>Chitinophagales</taxon>
        <taxon>Chitinophagaceae</taxon>
        <taxon>Lacibacter</taxon>
    </lineage>
</organism>
<keyword evidence="4" id="KW-1185">Reference proteome</keyword>
<reference evidence="3 4" key="1">
    <citation type="journal article" date="2015" name="Stand. Genomic Sci.">
        <title>Genomic Encyclopedia of Bacterial and Archaeal Type Strains, Phase III: the genomes of soil and plant-associated and newly described type strains.</title>
        <authorList>
            <person name="Whitman W.B."/>
            <person name="Woyke T."/>
            <person name="Klenk H.P."/>
            <person name="Zhou Y."/>
            <person name="Lilburn T.G."/>
            <person name="Beck B.J."/>
            <person name="De Vos P."/>
            <person name="Vandamme P."/>
            <person name="Eisen J.A."/>
            <person name="Garrity G."/>
            <person name="Hugenholtz P."/>
            <person name="Kyrpides N.C."/>
        </authorList>
    </citation>
    <scope>NUCLEOTIDE SEQUENCE [LARGE SCALE GENOMIC DNA]</scope>
    <source>
        <strain evidence="3 4">CGMCC 1.7271</strain>
    </source>
</reference>
<dbReference type="AlphaFoldDB" id="A0A562SIU5"/>
<dbReference type="Proteomes" id="UP000316167">
    <property type="component" value="Unassembled WGS sequence"/>
</dbReference>
<dbReference type="Pfam" id="PF14771">
    <property type="entry name" value="DUF4476"/>
    <property type="match status" value="1"/>
</dbReference>
<gene>
    <name evidence="3" type="ORF">IQ13_2111</name>
</gene>
<feature type="domain" description="DUF4476" evidence="2">
    <location>
        <begin position="159"/>
        <end position="248"/>
    </location>
</feature>
<dbReference type="OrthoDB" id="1033069at2"/>
<dbReference type="EMBL" id="VLLE01000004">
    <property type="protein sequence ID" value="TWI81098.1"/>
    <property type="molecule type" value="Genomic_DNA"/>
</dbReference>
<feature type="compositionally biased region" description="Low complexity" evidence="1">
    <location>
        <begin position="146"/>
        <end position="155"/>
    </location>
</feature>
<evidence type="ECO:0000256" key="1">
    <source>
        <dbReference type="SAM" id="MobiDB-lite"/>
    </source>
</evidence>
<sequence>MNRIFTLVAFLLMTTAVFAGWDDGRLSITSMSVNPIRVMVDGRQVQVGNREFRISNLNPGYHRVQIYAVNYNNNNNRRRGIFGNNRDELIYNTNLNIRRGMHTDIVVNRFGKVFVDEQAIDNRYDDGWNNRDDRNNGGWGNDRNNDGWGNNGNNRYQPMDYQKFQQLKQSVERSNFDDNKMELLRSVLPNNPVSAQQIKELVQLMSFEQNKLELAKYAYRYTTDRNSYFIVNDAFSYGTSKTELTRYIASYRD</sequence>
<evidence type="ECO:0000313" key="3">
    <source>
        <dbReference type="EMBL" id="TWI81098.1"/>
    </source>
</evidence>
<evidence type="ECO:0000259" key="2">
    <source>
        <dbReference type="Pfam" id="PF14771"/>
    </source>
</evidence>
<comment type="caution">
    <text evidence="3">The sequence shown here is derived from an EMBL/GenBank/DDBJ whole genome shotgun (WGS) entry which is preliminary data.</text>
</comment>